<keyword evidence="1 7" id="KW-0808">Transferase</keyword>
<reference evidence="8" key="1">
    <citation type="journal article" date="2019" name="Int. J. Syst. Evol. Microbiol.">
        <title>The Global Catalogue of Microorganisms (GCM) 10K type strain sequencing project: providing services to taxonomists for standard genome sequencing and annotation.</title>
        <authorList>
            <consortium name="The Broad Institute Genomics Platform"/>
            <consortium name="The Broad Institute Genome Sequencing Center for Infectious Disease"/>
            <person name="Wu L."/>
            <person name="Ma J."/>
        </authorList>
    </citation>
    <scope>NUCLEOTIDE SEQUENCE [LARGE SCALE GENOMIC DNA]</scope>
    <source>
        <strain evidence="8">CCUG 57113</strain>
    </source>
</reference>
<keyword evidence="2" id="KW-0547">Nucleotide-binding</keyword>
<dbReference type="NCBIfam" id="TIGR01378">
    <property type="entry name" value="thi_PPkinase"/>
    <property type="match status" value="1"/>
</dbReference>
<protein>
    <recommendedName>
        <fullName evidence="5">Thiamine diphosphokinase</fullName>
        <ecNumber evidence="5">2.7.6.2</ecNumber>
    </recommendedName>
</protein>
<dbReference type="Proteomes" id="UP001596105">
    <property type="component" value="Unassembled WGS sequence"/>
</dbReference>
<comment type="caution">
    <text evidence="7">The sequence shown here is derived from an EMBL/GenBank/DDBJ whole genome shotgun (WGS) entry which is preliminary data.</text>
</comment>
<dbReference type="SUPFAM" id="SSF63999">
    <property type="entry name" value="Thiamin pyrophosphokinase, catalytic domain"/>
    <property type="match status" value="1"/>
</dbReference>
<sequence>MYENDTRTTKRALIFTGGTLGRWALDRIEEGDFLVGADRGAAFLIDNGRVPDLALGDFDSVTPPQLENIRRSSRQFIDFDAVDKDWTDTELALRETIARGYRLVVLLGAIGTRFDHSLANVQLLEYARERGCLLLVADERNEIRLCDGRTEIEHDAAFSHVSLLPLTYEVKGITLTGFRYPLHEATIRAGASIGVSNVLDAPAGRIEIKEGLLLVIRTRD</sequence>
<keyword evidence="3" id="KW-0418">Kinase</keyword>
<dbReference type="SMART" id="SM00983">
    <property type="entry name" value="TPK_B1_binding"/>
    <property type="match status" value="1"/>
</dbReference>
<proteinExistence type="predicted"/>
<accession>A0ABW0LP31</accession>
<dbReference type="InterPro" id="IPR006282">
    <property type="entry name" value="Thi_PPkinase"/>
</dbReference>
<evidence type="ECO:0000259" key="6">
    <source>
        <dbReference type="SMART" id="SM00983"/>
    </source>
</evidence>
<dbReference type="EC" id="2.7.6.2" evidence="5"/>
<keyword evidence="8" id="KW-1185">Reference proteome</keyword>
<organism evidence="7 8">
    <name type="scientific">Cohnella suwonensis</name>
    <dbReference type="NCBI Taxonomy" id="696072"/>
    <lineage>
        <taxon>Bacteria</taxon>
        <taxon>Bacillati</taxon>
        <taxon>Bacillota</taxon>
        <taxon>Bacilli</taxon>
        <taxon>Bacillales</taxon>
        <taxon>Paenibacillaceae</taxon>
        <taxon>Cohnella</taxon>
    </lineage>
</organism>
<dbReference type="GO" id="GO:0004788">
    <property type="term" value="F:thiamine diphosphokinase activity"/>
    <property type="evidence" value="ECO:0007669"/>
    <property type="project" value="UniProtKB-EC"/>
</dbReference>
<dbReference type="InterPro" id="IPR036759">
    <property type="entry name" value="TPK_catalytic_sf"/>
</dbReference>
<gene>
    <name evidence="7" type="ORF">ACFPPD_02690</name>
</gene>
<dbReference type="PANTHER" id="PTHR41299">
    <property type="entry name" value="THIAMINE PYROPHOSPHOKINASE"/>
    <property type="match status" value="1"/>
</dbReference>
<evidence type="ECO:0000313" key="8">
    <source>
        <dbReference type="Proteomes" id="UP001596105"/>
    </source>
</evidence>
<dbReference type="Pfam" id="PF04263">
    <property type="entry name" value="TPK_catalytic"/>
    <property type="match status" value="1"/>
</dbReference>
<evidence type="ECO:0000256" key="1">
    <source>
        <dbReference type="ARBA" id="ARBA00022679"/>
    </source>
</evidence>
<evidence type="ECO:0000256" key="3">
    <source>
        <dbReference type="ARBA" id="ARBA00022777"/>
    </source>
</evidence>
<evidence type="ECO:0000256" key="4">
    <source>
        <dbReference type="ARBA" id="ARBA00022840"/>
    </source>
</evidence>
<dbReference type="Gene3D" id="3.40.50.10240">
    <property type="entry name" value="Thiamin pyrophosphokinase, catalytic domain"/>
    <property type="match status" value="1"/>
</dbReference>
<dbReference type="InterPro" id="IPR053149">
    <property type="entry name" value="TPK"/>
</dbReference>
<name>A0ABW0LP31_9BACL</name>
<evidence type="ECO:0000256" key="5">
    <source>
        <dbReference type="NCBIfam" id="TIGR01378"/>
    </source>
</evidence>
<dbReference type="SUPFAM" id="SSF63862">
    <property type="entry name" value="Thiamin pyrophosphokinase, substrate-binding domain"/>
    <property type="match status" value="1"/>
</dbReference>
<evidence type="ECO:0000256" key="2">
    <source>
        <dbReference type="ARBA" id="ARBA00022741"/>
    </source>
</evidence>
<feature type="domain" description="Thiamin pyrophosphokinase thiamin-binding" evidence="6">
    <location>
        <begin position="148"/>
        <end position="214"/>
    </location>
</feature>
<dbReference type="Pfam" id="PF04265">
    <property type="entry name" value="TPK_B1_binding"/>
    <property type="match status" value="1"/>
</dbReference>
<dbReference type="PANTHER" id="PTHR41299:SF1">
    <property type="entry name" value="THIAMINE PYROPHOSPHOKINASE"/>
    <property type="match status" value="1"/>
</dbReference>
<dbReference type="RefSeq" id="WP_209742863.1">
    <property type="nucleotide sequence ID" value="NZ_JBHSMH010000005.1"/>
</dbReference>
<dbReference type="InterPro" id="IPR007373">
    <property type="entry name" value="Thiamin_PyroPKinase_B1-bd"/>
</dbReference>
<evidence type="ECO:0000313" key="7">
    <source>
        <dbReference type="EMBL" id="MFC5467608.1"/>
    </source>
</evidence>
<dbReference type="CDD" id="cd07995">
    <property type="entry name" value="TPK"/>
    <property type="match status" value="1"/>
</dbReference>
<dbReference type="EMBL" id="JBHSMH010000005">
    <property type="protein sequence ID" value="MFC5467608.1"/>
    <property type="molecule type" value="Genomic_DNA"/>
</dbReference>
<dbReference type="InterPro" id="IPR007371">
    <property type="entry name" value="TPK_catalytic"/>
</dbReference>
<keyword evidence="4" id="KW-0067">ATP-binding</keyword>
<dbReference type="InterPro" id="IPR036371">
    <property type="entry name" value="TPK_B1-bd_sf"/>
</dbReference>